<accession>A0A1X0JVR7</accession>
<proteinExistence type="predicted"/>
<evidence type="ECO:0000256" key="9">
    <source>
        <dbReference type="PROSITE-ProRule" id="PRU00289"/>
    </source>
</evidence>
<dbReference type="AlphaFoldDB" id="A0A1X0JVR7"/>
<dbReference type="EMBL" id="MVIM01000003">
    <property type="protein sequence ID" value="ORB66882.1"/>
    <property type="molecule type" value="Genomic_DNA"/>
</dbReference>
<keyword evidence="4" id="KW-0677">Repeat</keyword>
<evidence type="ECO:0000256" key="6">
    <source>
        <dbReference type="ARBA" id="ARBA00022840"/>
    </source>
</evidence>
<keyword evidence="2" id="KW-1003">Cell membrane</keyword>
<name>A0A1X0JVR7_9MYCO</name>
<evidence type="ECO:0000256" key="11">
    <source>
        <dbReference type="SAM" id="Phobius"/>
    </source>
</evidence>
<dbReference type="GO" id="GO:0003677">
    <property type="term" value="F:DNA binding"/>
    <property type="evidence" value="ECO:0007669"/>
    <property type="project" value="InterPro"/>
</dbReference>
<feature type="domain" description="FtsK" evidence="12">
    <location>
        <begin position="1005"/>
        <end position="1185"/>
    </location>
</feature>
<feature type="region of interest" description="Disordered" evidence="10">
    <location>
        <begin position="912"/>
        <end position="932"/>
    </location>
</feature>
<evidence type="ECO:0000259" key="12">
    <source>
        <dbReference type="PROSITE" id="PS50901"/>
    </source>
</evidence>
<dbReference type="InterPro" id="IPR050206">
    <property type="entry name" value="FtsK/SpoIIIE/SftA"/>
</dbReference>
<gene>
    <name evidence="13" type="ORF">BST47_07310</name>
</gene>
<feature type="transmembrane region" description="Helical" evidence="11">
    <location>
        <begin position="68"/>
        <end position="87"/>
    </location>
</feature>
<feature type="transmembrane region" description="Helical" evidence="11">
    <location>
        <begin position="36"/>
        <end position="56"/>
    </location>
</feature>
<dbReference type="PROSITE" id="PS50901">
    <property type="entry name" value="FTSK"/>
    <property type="match status" value="3"/>
</dbReference>
<dbReference type="InterPro" id="IPR023837">
    <property type="entry name" value="EccCb-like_Actinobacteria"/>
</dbReference>
<comment type="subcellular location">
    <subcellularLocation>
        <location evidence="1">Cell membrane</location>
        <topology evidence="1">Multi-pass membrane protein</topology>
    </subcellularLocation>
</comment>
<keyword evidence="3 11" id="KW-0812">Transmembrane</keyword>
<dbReference type="SMART" id="SM00382">
    <property type="entry name" value="AAA"/>
    <property type="match status" value="3"/>
</dbReference>
<dbReference type="RefSeq" id="WP_083124781.1">
    <property type="nucleotide sequence ID" value="NZ_MVIM01000003.1"/>
</dbReference>
<evidence type="ECO:0000313" key="13">
    <source>
        <dbReference type="EMBL" id="ORB66882.1"/>
    </source>
</evidence>
<evidence type="ECO:0000256" key="8">
    <source>
        <dbReference type="ARBA" id="ARBA00023136"/>
    </source>
</evidence>
<keyword evidence="5 9" id="KW-0547">Nucleotide-binding</keyword>
<dbReference type="Gene3D" id="3.40.50.300">
    <property type="entry name" value="P-loop containing nucleotide triphosphate hydrolases"/>
    <property type="match status" value="3"/>
</dbReference>
<keyword evidence="7 11" id="KW-1133">Transmembrane helix</keyword>
<comment type="caution">
    <text evidence="13">The sequence shown here is derived from an EMBL/GenBank/DDBJ whole genome shotgun (WGS) entry which is preliminary data.</text>
</comment>
<dbReference type="PANTHER" id="PTHR22683">
    <property type="entry name" value="SPORULATION PROTEIN RELATED"/>
    <property type="match status" value="1"/>
</dbReference>
<feature type="domain" description="FtsK" evidence="12">
    <location>
        <begin position="729"/>
        <end position="915"/>
    </location>
</feature>
<dbReference type="PANTHER" id="PTHR22683:SF1">
    <property type="entry name" value="TYPE VII SECRETION SYSTEM PROTEIN ESSC"/>
    <property type="match status" value="1"/>
</dbReference>
<evidence type="ECO:0000256" key="2">
    <source>
        <dbReference type="ARBA" id="ARBA00022475"/>
    </source>
</evidence>
<feature type="domain" description="FtsK" evidence="12">
    <location>
        <begin position="393"/>
        <end position="593"/>
    </location>
</feature>
<dbReference type="InterPro" id="IPR002543">
    <property type="entry name" value="FtsK_dom"/>
</dbReference>
<evidence type="ECO:0000256" key="3">
    <source>
        <dbReference type="ARBA" id="ARBA00022692"/>
    </source>
</evidence>
<evidence type="ECO:0000256" key="1">
    <source>
        <dbReference type="ARBA" id="ARBA00004651"/>
    </source>
</evidence>
<evidence type="ECO:0000256" key="4">
    <source>
        <dbReference type="ARBA" id="ARBA00022737"/>
    </source>
</evidence>
<dbReference type="NCBIfam" id="TIGR03924">
    <property type="entry name" value="T7SS_EccC_a"/>
    <property type="match status" value="1"/>
</dbReference>
<sequence length="1223" mass="132481">MEFVRQPRVPPPPLPDGAVVLEAPPRIPAPTPLNPLARLLPLAMLVAAVGMMAVYFTSSGQSMRNPMYMFFPVMMLTSVLGSLVYGARGTNTTAEINRGRQKYLDYLDSVDRQAGGAADAQRESLRWRHPEPGALWTLTGSGRMWERTPDDPDYCVIRVGMGEQPLSTALAEPKLDGTDEQDPVAVGAVRRLIGCRSVVADVPITLALRRFSAITLDGDAEVARAFLRALICQLAVFHGPDDVAIVADPKDEWDWLKWLPHQRHSCAGAPRRDIVRILDRPEGFELQTEASPDVVAIGERLQLRVTEEALVVRGRGDEEVHARPDLLTEAQATACARRLARNRLTTAAATDAEKRGIDWMDLMSIGEIDPEKLWRASGDGRIVPVPIGVADNGTCVLLDINEAARNGMGPHGLCVGATGSGKSELLRTLALGMIASHPPDALNLILVDFKGGATFFGMERARHVGAVITNLAGEAHLVSRMNDALLGEMNRRQEVLRAAGRFASLAEYQRARSRGAHLPPLPALFILVDEFSELLSQHPDFAELFVAIGRLGRSLGMHLLLASQRLDEGRLRGLETHLSYRICLKTFSAGESRAVLGVPDAYHLPSTPGSAYLKSASGDLVRFQTAFVSGPGRESCTRRISTAPPRARLFTAATVDTPSESAVIEPQPPTRSVLDTMLDRVAGRGAAAHQVWLPPLTQSPTLDALLPGPGHRRLTVPIGVVDKPYEQRRDPFVVELDGAAGNVAIVGAPRSGKSTALRTMLLALAEHHDPADVGFYCLDFGGGALSSLRDLPHVGSMAGRLDGDLCRRTVAVVTSVMRTRESLFRRLAVDSVAAYRRHKADDPFGDVFLIIDGWATLRQEFDHLEGTITAIAAQGLSFGVHVVITASRWAELRPALKDQIATRIELRLGDPAESEMDRKRARDLSGRPPGRGITPSGREFAVALPRWDGVPTVNGLAEAITADTQRLRDRWAPSTAPVVQLLPTQVQRDELEDGGVLLGVGERELSTVQLDFAEQPHLLVLGEVACGKTATLRLLCRELIRGSTADEVQLEIIDFRRTLLGVVESEHLSGYAMSPASLTSRLPAIIGRLEARMPGDDVTQQQLRTRSWWTGPDIYLVVDDYDLVAGATGNPLAPLADFLPHAKDLGLHVVVARRSGGAARAMFDPVLARMRELGCMGLMMSASAEEGVLLGTVRPSALPPGRGTLITRGDADQLVQVAWTDPP</sequence>
<dbReference type="InterPro" id="IPR027417">
    <property type="entry name" value="P-loop_NTPase"/>
</dbReference>
<protein>
    <submittedName>
        <fullName evidence="13">Type VII secretion protein EccC</fullName>
    </submittedName>
</protein>
<feature type="binding site" evidence="9">
    <location>
        <begin position="747"/>
        <end position="754"/>
    </location>
    <ligand>
        <name>ATP</name>
        <dbReference type="ChEBI" id="CHEBI:30616"/>
    </ligand>
</feature>
<dbReference type="Pfam" id="PF01580">
    <property type="entry name" value="FtsK_SpoIIIE"/>
    <property type="match status" value="2"/>
</dbReference>
<evidence type="ECO:0000256" key="10">
    <source>
        <dbReference type="SAM" id="MobiDB-lite"/>
    </source>
</evidence>
<dbReference type="Proteomes" id="UP000192411">
    <property type="component" value="Unassembled WGS sequence"/>
</dbReference>
<evidence type="ECO:0000256" key="5">
    <source>
        <dbReference type="ARBA" id="ARBA00022741"/>
    </source>
</evidence>
<keyword evidence="14" id="KW-1185">Reference proteome</keyword>
<keyword evidence="8 11" id="KW-0472">Membrane</keyword>
<organism evidence="13 14">
    <name type="scientific">Mycolicibacterium tusciae</name>
    <dbReference type="NCBI Taxonomy" id="75922"/>
    <lineage>
        <taxon>Bacteria</taxon>
        <taxon>Bacillati</taxon>
        <taxon>Actinomycetota</taxon>
        <taxon>Actinomycetes</taxon>
        <taxon>Mycobacteriales</taxon>
        <taxon>Mycobacteriaceae</taxon>
        <taxon>Mycolicibacterium</taxon>
    </lineage>
</organism>
<dbReference type="OrthoDB" id="9807790at2"/>
<feature type="compositionally biased region" description="Basic and acidic residues" evidence="10">
    <location>
        <begin position="912"/>
        <end position="925"/>
    </location>
</feature>
<dbReference type="InterPro" id="IPR003593">
    <property type="entry name" value="AAA+_ATPase"/>
</dbReference>
<dbReference type="NCBIfam" id="TIGR03925">
    <property type="entry name" value="T7SS_EccC_b"/>
    <property type="match status" value="1"/>
</dbReference>
<dbReference type="GO" id="GO:0005524">
    <property type="term" value="F:ATP binding"/>
    <property type="evidence" value="ECO:0007669"/>
    <property type="project" value="UniProtKB-UniRule"/>
</dbReference>
<evidence type="ECO:0000256" key="7">
    <source>
        <dbReference type="ARBA" id="ARBA00022989"/>
    </source>
</evidence>
<feature type="binding site" evidence="9">
    <location>
        <begin position="416"/>
        <end position="423"/>
    </location>
    <ligand>
        <name>ATP</name>
        <dbReference type="ChEBI" id="CHEBI:30616"/>
    </ligand>
</feature>
<dbReference type="SUPFAM" id="SSF52540">
    <property type="entry name" value="P-loop containing nucleoside triphosphate hydrolases"/>
    <property type="match status" value="3"/>
</dbReference>
<evidence type="ECO:0000313" key="14">
    <source>
        <dbReference type="Proteomes" id="UP000192411"/>
    </source>
</evidence>
<keyword evidence="6 9" id="KW-0067">ATP-binding</keyword>
<dbReference type="InterPro" id="IPR023836">
    <property type="entry name" value="EccCa-like_Actinobacteria"/>
</dbReference>
<dbReference type="GO" id="GO:0005886">
    <property type="term" value="C:plasma membrane"/>
    <property type="evidence" value="ECO:0007669"/>
    <property type="project" value="UniProtKB-SubCell"/>
</dbReference>
<dbReference type="STRING" id="75922.BST47_07310"/>
<feature type="binding site" evidence="9">
    <location>
        <begin position="1022"/>
        <end position="1029"/>
    </location>
    <ligand>
        <name>ATP</name>
        <dbReference type="ChEBI" id="CHEBI:30616"/>
    </ligand>
</feature>
<reference evidence="13 14" key="1">
    <citation type="submission" date="2017-02" db="EMBL/GenBank/DDBJ databases">
        <title>The new phylogeny of genus Mycobacterium.</title>
        <authorList>
            <person name="Tortoli E."/>
            <person name="Trovato A."/>
            <person name="Cirillo D.M."/>
        </authorList>
    </citation>
    <scope>NUCLEOTIDE SEQUENCE [LARGE SCALE GENOMIC DNA]</scope>
    <source>
        <strain evidence="13 14">DSM 44338</strain>
    </source>
</reference>